<gene>
    <name evidence="2" type="ORF">BS50DRAFT_12804</name>
</gene>
<dbReference type="AlphaFoldDB" id="A0A2T2P9F6"/>
<feature type="region of interest" description="Disordered" evidence="1">
    <location>
        <begin position="49"/>
        <end position="70"/>
    </location>
</feature>
<feature type="compositionally biased region" description="Basic and acidic residues" evidence="1">
    <location>
        <begin position="173"/>
        <end position="188"/>
    </location>
</feature>
<accession>A0A2T2P9F6</accession>
<name>A0A2T2P9F6_CORCC</name>
<evidence type="ECO:0000313" key="3">
    <source>
        <dbReference type="Proteomes" id="UP000240883"/>
    </source>
</evidence>
<proteinExistence type="predicted"/>
<reference evidence="2 3" key="1">
    <citation type="journal article" date="2018" name="Front. Microbiol.">
        <title>Genome-Wide Analysis of Corynespora cassiicola Leaf Fall Disease Putative Effectors.</title>
        <authorList>
            <person name="Lopez D."/>
            <person name="Ribeiro S."/>
            <person name="Label P."/>
            <person name="Fumanal B."/>
            <person name="Venisse J.S."/>
            <person name="Kohler A."/>
            <person name="de Oliveira R.R."/>
            <person name="Labutti K."/>
            <person name="Lipzen A."/>
            <person name="Lail K."/>
            <person name="Bauer D."/>
            <person name="Ohm R.A."/>
            <person name="Barry K.W."/>
            <person name="Spatafora J."/>
            <person name="Grigoriev I.V."/>
            <person name="Martin F.M."/>
            <person name="Pujade-Renaud V."/>
        </authorList>
    </citation>
    <scope>NUCLEOTIDE SEQUENCE [LARGE SCALE GENOMIC DNA]</scope>
    <source>
        <strain evidence="2 3">Philippines</strain>
    </source>
</reference>
<dbReference type="EMBL" id="KZ678128">
    <property type="protein sequence ID" value="PSN74294.1"/>
    <property type="molecule type" value="Genomic_DNA"/>
</dbReference>
<keyword evidence="3" id="KW-1185">Reference proteome</keyword>
<evidence type="ECO:0000313" key="2">
    <source>
        <dbReference type="EMBL" id="PSN74294.1"/>
    </source>
</evidence>
<feature type="region of interest" description="Disordered" evidence="1">
    <location>
        <begin position="166"/>
        <end position="188"/>
    </location>
</feature>
<protein>
    <submittedName>
        <fullName evidence="2">Uncharacterized protein</fullName>
    </submittedName>
</protein>
<dbReference type="Proteomes" id="UP000240883">
    <property type="component" value="Unassembled WGS sequence"/>
</dbReference>
<sequence length="216" mass="23173">MACRRALSGTQSQSEAMRERRATCDDAIAMGSAAICRAFFQRFTRETPPLRRGASRAKEGQTWISGSSTQSNRLQGAWRLDGGAASASSSSRCSCVDMRWKEDNLGTAATPLGTLRSSKMRERRARDFMAKGGRPWYLRRSGRLDAGTPAASDSASPGAWPRCCGGAHGATRRHGDTTRHGDDGEKQAGADAAGCRLLADWRAGGMAGWRRAACSL</sequence>
<organism evidence="2 3">
    <name type="scientific">Corynespora cassiicola Philippines</name>
    <dbReference type="NCBI Taxonomy" id="1448308"/>
    <lineage>
        <taxon>Eukaryota</taxon>
        <taxon>Fungi</taxon>
        <taxon>Dikarya</taxon>
        <taxon>Ascomycota</taxon>
        <taxon>Pezizomycotina</taxon>
        <taxon>Dothideomycetes</taxon>
        <taxon>Pleosporomycetidae</taxon>
        <taxon>Pleosporales</taxon>
        <taxon>Corynesporascaceae</taxon>
        <taxon>Corynespora</taxon>
    </lineage>
</organism>
<evidence type="ECO:0000256" key="1">
    <source>
        <dbReference type="SAM" id="MobiDB-lite"/>
    </source>
</evidence>